<comment type="caution">
    <text evidence="1">The sequence shown here is derived from an EMBL/GenBank/DDBJ whole genome shotgun (WGS) entry which is preliminary data.</text>
</comment>
<dbReference type="RefSeq" id="WP_307039138.1">
    <property type="nucleotide sequence ID" value="NZ_JAUSYY010000001.1"/>
</dbReference>
<gene>
    <name evidence="1" type="ORF">QFZ26_000591</name>
</gene>
<sequence length="205" mass="21772">MHSRYAAVAVLVGGRAPVGSRSRPGIRTVGRATRRRMVALNPGRRVRTERGMQMSDAALDELGPVDFVIVEFPAGESNFTGEMAEELLKLVDAGTIRVIDVLILTKDENGDIDAVELEDLDDLGELARIEADLAELLAEEDVVNLAAAMEPGSVAGVLVYENLWAAPFAAAARRAGGQLIANGRIPIQAIIASLEADGELETVGE</sequence>
<evidence type="ECO:0000313" key="2">
    <source>
        <dbReference type="Proteomes" id="UP001239083"/>
    </source>
</evidence>
<dbReference type="InterPro" id="IPR046288">
    <property type="entry name" value="DUF6325"/>
</dbReference>
<evidence type="ECO:0008006" key="3">
    <source>
        <dbReference type="Google" id="ProtNLM"/>
    </source>
</evidence>
<reference evidence="1 2" key="1">
    <citation type="submission" date="2023-07" db="EMBL/GenBank/DDBJ databases">
        <title>Comparative genomics of wheat-associated soil bacteria to identify genetic determinants of phenazine resistance.</title>
        <authorList>
            <person name="Mouncey N."/>
        </authorList>
    </citation>
    <scope>NUCLEOTIDE SEQUENCE [LARGE SCALE GENOMIC DNA]</scope>
    <source>
        <strain evidence="1 2">V3I3</strain>
    </source>
</reference>
<dbReference type="Proteomes" id="UP001239083">
    <property type="component" value="Unassembled WGS sequence"/>
</dbReference>
<evidence type="ECO:0000313" key="1">
    <source>
        <dbReference type="EMBL" id="MDQ0893036.1"/>
    </source>
</evidence>
<organism evidence="1 2">
    <name type="scientific">Agromyces ramosus</name>
    <dbReference type="NCBI Taxonomy" id="33879"/>
    <lineage>
        <taxon>Bacteria</taxon>
        <taxon>Bacillati</taxon>
        <taxon>Actinomycetota</taxon>
        <taxon>Actinomycetes</taxon>
        <taxon>Micrococcales</taxon>
        <taxon>Microbacteriaceae</taxon>
        <taxon>Agromyces</taxon>
    </lineage>
</organism>
<dbReference type="EMBL" id="JAUSYY010000001">
    <property type="protein sequence ID" value="MDQ0893036.1"/>
    <property type="molecule type" value="Genomic_DNA"/>
</dbReference>
<proteinExistence type="predicted"/>
<name>A0ABU0R779_9MICO</name>
<dbReference type="Pfam" id="PF19850">
    <property type="entry name" value="DUF6325"/>
    <property type="match status" value="1"/>
</dbReference>
<protein>
    <recommendedName>
        <fullName evidence="3">DUF1269 domain-containing protein</fullName>
    </recommendedName>
</protein>
<accession>A0ABU0R779</accession>
<keyword evidence="2" id="KW-1185">Reference proteome</keyword>